<proteinExistence type="predicted"/>
<sequence>MFRTHTERQNSYELVCIEELVPQDHLLRFIDKYIFTKREKK</sequence>
<dbReference type="Proteomes" id="UP000593802">
    <property type="component" value="Chromosome"/>
</dbReference>
<dbReference type="RefSeq" id="WP_264175985.1">
    <property type="nucleotide sequence ID" value="NZ_AP023366.1"/>
</dbReference>
<dbReference type="KEGG" id="eff:skT53_35980"/>
<evidence type="ECO:0000313" key="1">
    <source>
        <dbReference type="EMBL" id="BCJ88613.1"/>
    </source>
</evidence>
<dbReference type="AlphaFoldDB" id="A0A7I8DEN8"/>
<protein>
    <submittedName>
        <fullName evidence="1">Uncharacterized protein</fullName>
    </submittedName>
</protein>
<dbReference type="EMBL" id="AP023366">
    <property type="protein sequence ID" value="BCJ88613.1"/>
    <property type="molecule type" value="Genomic_DNA"/>
</dbReference>
<name>A0A7I8DEN8_9BACL</name>
<organism evidence="1 2">
    <name type="scientific">Effusibacillus dendaii</name>
    <dbReference type="NCBI Taxonomy" id="2743772"/>
    <lineage>
        <taxon>Bacteria</taxon>
        <taxon>Bacillati</taxon>
        <taxon>Bacillota</taxon>
        <taxon>Bacilli</taxon>
        <taxon>Bacillales</taxon>
        <taxon>Alicyclobacillaceae</taxon>
        <taxon>Effusibacillus</taxon>
    </lineage>
</organism>
<accession>A0A7I8DEN8</accession>
<keyword evidence="2" id="KW-1185">Reference proteome</keyword>
<reference evidence="1 2" key="1">
    <citation type="submission" date="2020-08" db="EMBL/GenBank/DDBJ databases">
        <title>Complete Genome Sequence of Effusibacillus dendaii Strain skT53, Isolated from Farmland soil.</title>
        <authorList>
            <person name="Konishi T."/>
            <person name="Kawasaki H."/>
        </authorList>
    </citation>
    <scope>NUCLEOTIDE SEQUENCE [LARGE SCALE GENOMIC DNA]</scope>
    <source>
        <strain evidence="2">skT53</strain>
    </source>
</reference>
<evidence type="ECO:0000313" key="2">
    <source>
        <dbReference type="Proteomes" id="UP000593802"/>
    </source>
</evidence>
<gene>
    <name evidence="1" type="ORF">skT53_35980</name>
</gene>